<proteinExistence type="predicted"/>
<dbReference type="Proteomes" id="UP001500483">
    <property type="component" value="Unassembled WGS sequence"/>
</dbReference>
<reference evidence="2" key="1">
    <citation type="journal article" date="2019" name="Int. J. Syst. Evol. Microbiol.">
        <title>The Global Catalogue of Microorganisms (GCM) 10K type strain sequencing project: providing services to taxonomists for standard genome sequencing and annotation.</title>
        <authorList>
            <consortium name="The Broad Institute Genomics Platform"/>
            <consortium name="The Broad Institute Genome Sequencing Center for Infectious Disease"/>
            <person name="Wu L."/>
            <person name="Ma J."/>
        </authorList>
    </citation>
    <scope>NUCLEOTIDE SEQUENCE [LARGE SCALE GENOMIC DNA]</scope>
    <source>
        <strain evidence="2">JCM 9687</strain>
    </source>
</reference>
<comment type="caution">
    <text evidence="1">The sequence shown here is derived from an EMBL/GenBank/DDBJ whole genome shotgun (WGS) entry which is preliminary data.</text>
</comment>
<sequence length="89" mass="9510">MVSAVVRIRPAVPVRAARAAPVRGRAAGNRRAVPVVARAWPAGVVALVRCRRVVRSVAVVRVPLAGEVARAREHLAAVPVRTVSLIRNR</sequence>
<gene>
    <name evidence="1" type="ORF">GCM10020366_23000</name>
</gene>
<evidence type="ECO:0000313" key="1">
    <source>
        <dbReference type="EMBL" id="GAA3356950.1"/>
    </source>
</evidence>
<evidence type="ECO:0000313" key="2">
    <source>
        <dbReference type="Proteomes" id="UP001500483"/>
    </source>
</evidence>
<name>A0ABP6RM52_9PSEU</name>
<organism evidence="1 2">
    <name type="scientific">Saccharopolyspora gregorii</name>
    <dbReference type="NCBI Taxonomy" id="33914"/>
    <lineage>
        <taxon>Bacteria</taxon>
        <taxon>Bacillati</taxon>
        <taxon>Actinomycetota</taxon>
        <taxon>Actinomycetes</taxon>
        <taxon>Pseudonocardiales</taxon>
        <taxon>Pseudonocardiaceae</taxon>
        <taxon>Saccharopolyspora</taxon>
    </lineage>
</organism>
<accession>A0ABP6RM52</accession>
<protein>
    <submittedName>
        <fullName evidence="1">Uncharacterized protein</fullName>
    </submittedName>
</protein>
<dbReference type="EMBL" id="BAAAYK010000038">
    <property type="protein sequence ID" value="GAA3356950.1"/>
    <property type="molecule type" value="Genomic_DNA"/>
</dbReference>
<keyword evidence="2" id="KW-1185">Reference proteome</keyword>